<dbReference type="InterPro" id="IPR037185">
    <property type="entry name" value="EmrE-like"/>
</dbReference>
<feature type="transmembrane region" description="Helical" evidence="6">
    <location>
        <begin position="39"/>
        <end position="56"/>
    </location>
</feature>
<feature type="transmembrane region" description="Helical" evidence="6">
    <location>
        <begin position="97"/>
        <end position="116"/>
    </location>
</feature>
<comment type="caution">
    <text evidence="9">The sequence shown here is derived from an EMBL/GenBank/DDBJ whole genome shotgun (WGS) entry which is preliminary data.</text>
</comment>
<sequence>MTRIQANLLLLLAAAIWGGGFVAQSTAMDHLEANWFNALRFGIAAIVLAPFALIEAKRSPTPLSSRDIKNFIIIGVLLFAAQTAQQFGLKTTTVTNASFLTGLYVVIVPVMAVLFLKQRPHWIIWPAALTALIGIFLLSGGSISALSVGDGLTIVCAGFFAVQILLTGRIIQGLSRPLALAGIQFAVTALLCTLAAALLEPITLANIENSLTQILYGGLLSSGLAFSLQIIGQRYTSSSQAAIFMSSEALFGALLGALILHESLPPSGYFGCALMFLAMLAVELVPEWGKSRALDS</sequence>
<dbReference type="EMBL" id="MKIN01000022">
    <property type="protein sequence ID" value="OLP49260.1"/>
    <property type="molecule type" value="Genomic_DNA"/>
</dbReference>
<dbReference type="PANTHER" id="PTHR42920">
    <property type="entry name" value="OS03G0707200 PROTEIN-RELATED"/>
    <property type="match status" value="1"/>
</dbReference>
<evidence type="ECO:0000256" key="1">
    <source>
        <dbReference type="ARBA" id="ARBA00004651"/>
    </source>
</evidence>
<feature type="domain" description="EamA" evidence="7">
    <location>
        <begin position="152"/>
        <end position="281"/>
    </location>
</feature>
<protein>
    <submittedName>
        <fullName evidence="8">Drug/metabolite transporter (DMT)-like permease</fullName>
    </submittedName>
    <submittedName>
        <fullName evidence="9">MFS transporter</fullName>
    </submittedName>
</protein>
<evidence type="ECO:0000256" key="5">
    <source>
        <dbReference type="ARBA" id="ARBA00023136"/>
    </source>
</evidence>
<evidence type="ECO:0000256" key="2">
    <source>
        <dbReference type="ARBA" id="ARBA00022475"/>
    </source>
</evidence>
<keyword evidence="3 6" id="KW-0812">Transmembrane</keyword>
<feature type="transmembrane region" description="Helical" evidence="6">
    <location>
        <begin position="243"/>
        <end position="261"/>
    </location>
</feature>
<dbReference type="SUPFAM" id="SSF103481">
    <property type="entry name" value="Multidrug resistance efflux transporter EmrE"/>
    <property type="match status" value="2"/>
</dbReference>
<dbReference type="RefSeq" id="WP_075615050.1">
    <property type="nucleotide sequence ID" value="NZ_JACIED010000001.1"/>
</dbReference>
<keyword evidence="2" id="KW-1003">Cell membrane</keyword>
<gene>
    <name evidence="9" type="ORF">BJF91_19535</name>
    <name evidence="8" type="ORF">GGQ71_000530</name>
</gene>
<feature type="transmembrane region" description="Helical" evidence="6">
    <location>
        <begin position="211"/>
        <end position="231"/>
    </location>
</feature>
<evidence type="ECO:0000259" key="7">
    <source>
        <dbReference type="Pfam" id="PF00892"/>
    </source>
</evidence>
<feature type="domain" description="EamA" evidence="7">
    <location>
        <begin position="6"/>
        <end position="139"/>
    </location>
</feature>
<evidence type="ECO:0000313" key="8">
    <source>
        <dbReference type="EMBL" id="MBB4006294.1"/>
    </source>
</evidence>
<feature type="transmembrane region" description="Helical" evidence="6">
    <location>
        <begin position="68"/>
        <end position="85"/>
    </location>
</feature>
<name>A0A1Q9A3U9_9HYPH</name>
<dbReference type="OrthoDB" id="9804865at2"/>
<dbReference type="Proteomes" id="UP000185598">
    <property type="component" value="Unassembled WGS sequence"/>
</dbReference>
<accession>A0A1Q9A3U9</accession>
<feature type="transmembrane region" description="Helical" evidence="6">
    <location>
        <begin position="123"/>
        <end position="146"/>
    </location>
</feature>
<evidence type="ECO:0000313" key="9">
    <source>
        <dbReference type="EMBL" id="OLP49260.1"/>
    </source>
</evidence>
<evidence type="ECO:0000256" key="4">
    <source>
        <dbReference type="ARBA" id="ARBA00022989"/>
    </source>
</evidence>
<keyword evidence="5 6" id="KW-0472">Membrane</keyword>
<dbReference type="Pfam" id="PF00892">
    <property type="entry name" value="EamA"/>
    <property type="match status" value="2"/>
</dbReference>
<feature type="transmembrane region" description="Helical" evidence="6">
    <location>
        <begin position="267"/>
        <end position="285"/>
    </location>
</feature>
<dbReference type="AlphaFoldDB" id="A0A1Q9A3U9"/>
<comment type="subcellular location">
    <subcellularLocation>
        <location evidence="1">Cell membrane</location>
        <topology evidence="1">Multi-pass membrane protein</topology>
    </subcellularLocation>
</comment>
<keyword evidence="10" id="KW-1185">Reference proteome</keyword>
<evidence type="ECO:0000313" key="10">
    <source>
        <dbReference type="Proteomes" id="UP000185598"/>
    </source>
</evidence>
<dbReference type="Proteomes" id="UP000544107">
    <property type="component" value="Unassembled WGS sequence"/>
</dbReference>
<dbReference type="InterPro" id="IPR051258">
    <property type="entry name" value="Diverse_Substrate_Transporter"/>
</dbReference>
<dbReference type="EMBL" id="JACIED010000001">
    <property type="protein sequence ID" value="MBB4006294.1"/>
    <property type="molecule type" value="Genomic_DNA"/>
</dbReference>
<organism evidence="9 10">
    <name type="scientific">Allorhizobium taibaishanense</name>
    <dbReference type="NCBI Taxonomy" id="887144"/>
    <lineage>
        <taxon>Bacteria</taxon>
        <taxon>Pseudomonadati</taxon>
        <taxon>Pseudomonadota</taxon>
        <taxon>Alphaproteobacteria</taxon>
        <taxon>Hyphomicrobiales</taxon>
        <taxon>Rhizobiaceae</taxon>
        <taxon>Rhizobium/Agrobacterium group</taxon>
        <taxon>Allorhizobium</taxon>
    </lineage>
</organism>
<evidence type="ECO:0000256" key="6">
    <source>
        <dbReference type="SAM" id="Phobius"/>
    </source>
</evidence>
<reference evidence="9 10" key="1">
    <citation type="submission" date="2016-09" db="EMBL/GenBank/DDBJ databases">
        <title>Rhizobium oryziradicis sp. nov., isolated from the root of rice.</title>
        <authorList>
            <person name="Zhao J."/>
            <person name="Zhang X."/>
        </authorList>
    </citation>
    <scope>NUCLEOTIDE SEQUENCE [LARGE SCALE GENOMIC DNA]</scope>
    <source>
        <strain evidence="9 10">14971</strain>
    </source>
</reference>
<keyword evidence="4 6" id="KW-1133">Transmembrane helix</keyword>
<dbReference type="InterPro" id="IPR000620">
    <property type="entry name" value="EamA_dom"/>
</dbReference>
<proteinExistence type="predicted"/>
<dbReference type="GO" id="GO:0005886">
    <property type="term" value="C:plasma membrane"/>
    <property type="evidence" value="ECO:0007669"/>
    <property type="project" value="UniProtKB-SubCell"/>
</dbReference>
<feature type="transmembrane region" description="Helical" evidence="6">
    <location>
        <begin position="178"/>
        <end position="199"/>
    </location>
</feature>
<dbReference type="PANTHER" id="PTHR42920:SF5">
    <property type="entry name" value="EAMA DOMAIN-CONTAINING PROTEIN"/>
    <property type="match status" value="1"/>
</dbReference>
<evidence type="ECO:0000313" key="11">
    <source>
        <dbReference type="Proteomes" id="UP000544107"/>
    </source>
</evidence>
<evidence type="ECO:0000256" key="3">
    <source>
        <dbReference type="ARBA" id="ARBA00022692"/>
    </source>
</evidence>
<feature type="transmembrane region" description="Helical" evidence="6">
    <location>
        <begin position="152"/>
        <end position="171"/>
    </location>
</feature>
<reference evidence="8 11" key="2">
    <citation type="submission" date="2020-08" db="EMBL/GenBank/DDBJ databases">
        <title>Genomic Encyclopedia of Type Strains, Phase IV (KMG-IV): sequencing the most valuable type-strain genomes for metagenomic binning, comparative biology and taxonomic classification.</title>
        <authorList>
            <person name="Goeker M."/>
        </authorList>
    </citation>
    <scope>NUCLEOTIDE SEQUENCE [LARGE SCALE GENOMIC DNA]</scope>
    <source>
        <strain evidence="8 11">DSM 100021</strain>
    </source>
</reference>